<proteinExistence type="predicted"/>
<dbReference type="Proteomes" id="UP000191988">
    <property type="component" value="Unassembled WGS sequence"/>
</dbReference>
<evidence type="ECO:0000313" key="1">
    <source>
        <dbReference type="EMBL" id="CUX19780.1"/>
    </source>
</evidence>
<dbReference type="STRING" id="1183432.AGR3A_Cc250104"/>
<accession>A0A1S7PE04</accession>
<name>A0A1S7PE04_9HYPH</name>
<protein>
    <submittedName>
        <fullName evidence="1">Uncharacterized protein</fullName>
    </submittedName>
</protein>
<evidence type="ECO:0000313" key="2">
    <source>
        <dbReference type="Proteomes" id="UP000191988"/>
    </source>
</evidence>
<sequence length="214" mass="24117">MSDTKEKQHWAVEVRVDGEQVITIESDFSLAGINPLGPYEESVRLAAEHLTSFIGRRPPTIEIIDLREAGSDGGGLMGYWAKGHHDRYAFAQAVNEHTGADCYYDTRYVVVSRLDYGPQPVRHEWWRAVPLSGEPGHSVYHSAEPHSRGAFPVTVTTIVEDRERKAAQRGIDDYHKGSRSGFAEGLNWALRQLDNINEEAGKTLLARYRERDKV</sequence>
<dbReference type="RefSeq" id="WP_080842094.1">
    <property type="nucleotide sequence ID" value="NZ_LT009723.1"/>
</dbReference>
<dbReference type="EMBL" id="FBWK01000018">
    <property type="protein sequence ID" value="CUX19780.1"/>
    <property type="molecule type" value="Genomic_DNA"/>
</dbReference>
<dbReference type="AlphaFoldDB" id="A0A1S7PE04"/>
<gene>
    <name evidence="1" type="ORF">AGR3A_Cc250104</name>
</gene>
<keyword evidence="2" id="KW-1185">Reference proteome</keyword>
<reference evidence="2" key="1">
    <citation type="submission" date="2016-01" db="EMBL/GenBank/DDBJ databases">
        <authorList>
            <person name="Regsiter A."/>
            <person name="william w."/>
        </authorList>
    </citation>
    <scope>NUCLEOTIDE SEQUENCE [LARGE SCALE GENOMIC DNA]</scope>
    <source>
        <strain evidence="2">CFBP 6623</strain>
    </source>
</reference>
<organism evidence="1 2">
    <name type="scientific">Agrobacterium tomkonis CFBP 6623</name>
    <dbReference type="NCBI Taxonomy" id="1183432"/>
    <lineage>
        <taxon>Bacteria</taxon>
        <taxon>Pseudomonadati</taxon>
        <taxon>Pseudomonadota</taxon>
        <taxon>Alphaproteobacteria</taxon>
        <taxon>Hyphomicrobiales</taxon>
        <taxon>Rhizobiaceae</taxon>
        <taxon>Rhizobium/Agrobacterium group</taxon>
        <taxon>Agrobacterium</taxon>
        <taxon>Agrobacterium tumefaciens complex</taxon>
    </lineage>
</organism>